<accession>A0A1L9N5S7</accession>
<evidence type="ECO:0000313" key="2">
    <source>
        <dbReference type="Proteomes" id="UP000184304"/>
    </source>
</evidence>
<keyword evidence="2" id="KW-1185">Reference proteome</keyword>
<name>A0A1L9N5S7_ASPTC</name>
<protein>
    <submittedName>
        <fullName evidence="1">Uncharacterized protein</fullName>
    </submittedName>
</protein>
<dbReference type="Proteomes" id="UP000184304">
    <property type="component" value="Unassembled WGS sequence"/>
</dbReference>
<organism evidence="1 2">
    <name type="scientific">Aspergillus tubingensis (strain CBS 134.48)</name>
    <dbReference type="NCBI Taxonomy" id="767770"/>
    <lineage>
        <taxon>Eukaryota</taxon>
        <taxon>Fungi</taxon>
        <taxon>Dikarya</taxon>
        <taxon>Ascomycota</taxon>
        <taxon>Pezizomycotina</taxon>
        <taxon>Eurotiomycetes</taxon>
        <taxon>Eurotiomycetidae</taxon>
        <taxon>Eurotiales</taxon>
        <taxon>Aspergillaceae</taxon>
        <taxon>Aspergillus</taxon>
        <taxon>Aspergillus subgen. Circumdati</taxon>
    </lineage>
</organism>
<dbReference type="VEuPathDB" id="FungiDB:ASPTUDRAFT_40711"/>
<sequence length="83" mass="8884">MLMPPTTQPCEPRGQCTTTSVVFENRAPKIMTPQAHSCINHTNSISCLHAAYTGPFSDGATSCVNPAPPSSSTQLLMQNYLSD</sequence>
<reference evidence="2" key="1">
    <citation type="journal article" date="2017" name="Genome Biol.">
        <title>Comparative genomics reveals high biological diversity and specific adaptations in the industrially and medically important fungal genus Aspergillus.</title>
        <authorList>
            <person name="de Vries R.P."/>
            <person name="Riley R."/>
            <person name="Wiebenga A."/>
            <person name="Aguilar-Osorio G."/>
            <person name="Amillis S."/>
            <person name="Uchima C.A."/>
            <person name="Anderluh G."/>
            <person name="Asadollahi M."/>
            <person name="Askin M."/>
            <person name="Barry K."/>
            <person name="Battaglia E."/>
            <person name="Bayram O."/>
            <person name="Benocci T."/>
            <person name="Braus-Stromeyer S.A."/>
            <person name="Caldana C."/>
            <person name="Canovas D."/>
            <person name="Cerqueira G.C."/>
            <person name="Chen F."/>
            <person name="Chen W."/>
            <person name="Choi C."/>
            <person name="Clum A."/>
            <person name="Dos Santos R.A."/>
            <person name="Damasio A.R."/>
            <person name="Diallinas G."/>
            <person name="Emri T."/>
            <person name="Fekete E."/>
            <person name="Flipphi M."/>
            <person name="Freyberg S."/>
            <person name="Gallo A."/>
            <person name="Gournas C."/>
            <person name="Habgood R."/>
            <person name="Hainaut M."/>
            <person name="Harispe M.L."/>
            <person name="Henrissat B."/>
            <person name="Hilden K.S."/>
            <person name="Hope R."/>
            <person name="Hossain A."/>
            <person name="Karabika E."/>
            <person name="Karaffa L."/>
            <person name="Karanyi Z."/>
            <person name="Krasevec N."/>
            <person name="Kuo A."/>
            <person name="Kusch H."/>
            <person name="LaButti K."/>
            <person name="Lagendijk E.L."/>
            <person name="Lapidus A."/>
            <person name="Levasseur A."/>
            <person name="Lindquist E."/>
            <person name="Lipzen A."/>
            <person name="Logrieco A.F."/>
            <person name="MacCabe A."/>
            <person name="Maekelae M.R."/>
            <person name="Malavazi I."/>
            <person name="Melin P."/>
            <person name="Meyer V."/>
            <person name="Mielnichuk N."/>
            <person name="Miskei M."/>
            <person name="Molnar A.P."/>
            <person name="Mule G."/>
            <person name="Ngan C.Y."/>
            <person name="Orejas M."/>
            <person name="Orosz E."/>
            <person name="Ouedraogo J.P."/>
            <person name="Overkamp K.M."/>
            <person name="Park H.-S."/>
            <person name="Perrone G."/>
            <person name="Piumi F."/>
            <person name="Punt P.J."/>
            <person name="Ram A.F."/>
            <person name="Ramon A."/>
            <person name="Rauscher S."/>
            <person name="Record E."/>
            <person name="Riano-Pachon D.M."/>
            <person name="Robert V."/>
            <person name="Roehrig J."/>
            <person name="Ruller R."/>
            <person name="Salamov A."/>
            <person name="Salih N.S."/>
            <person name="Samson R.A."/>
            <person name="Sandor E."/>
            <person name="Sanguinetti M."/>
            <person name="Schuetze T."/>
            <person name="Sepcic K."/>
            <person name="Shelest E."/>
            <person name="Sherlock G."/>
            <person name="Sophianopoulou V."/>
            <person name="Squina F.M."/>
            <person name="Sun H."/>
            <person name="Susca A."/>
            <person name="Todd R.B."/>
            <person name="Tsang A."/>
            <person name="Unkles S.E."/>
            <person name="van de Wiele N."/>
            <person name="van Rossen-Uffink D."/>
            <person name="Oliveira J.V."/>
            <person name="Vesth T.C."/>
            <person name="Visser J."/>
            <person name="Yu J.-H."/>
            <person name="Zhou M."/>
            <person name="Andersen M.R."/>
            <person name="Archer D.B."/>
            <person name="Baker S.E."/>
            <person name="Benoit I."/>
            <person name="Brakhage A.A."/>
            <person name="Braus G.H."/>
            <person name="Fischer R."/>
            <person name="Frisvad J.C."/>
            <person name="Goldman G.H."/>
            <person name="Houbraken J."/>
            <person name="Oakley B."/>
            <person name="Pocsi I."/>
            <person name="Scazzocchio C."/>
            <person name="Seiboth B."/>
            <person name="vanKuyk P.A."/>
            <person name="Wortman J."/>
            <person name="Dyer P.S."/>
            <person name="Grigoriev I.V."/>
        </authorList>
    </citation>
    <scope>NUCLEOTIDE SEQUENCE [LARGE SCALE GENOMIC DNA]</scope>
    <source>
        <strain evidence="2">CBS 134.48</strain>
    </source>
</reference>
<proteinExistence type="predicted"/>
<dbReference type="AlphaFoldDB" id="A0A1L9N5S7"/>
<dbReference type="EMBL" id="KV878198">
    <property type="protein sequence ID" value="OJI84697.1"/>
    <property type="molecule type" value="Genomic_DNA"/>
</dbReference>
<gene>
    <name evidence="1" type="ORF">ASPTUDRAFT_40711</name>
</gene>
<evidence type="ECO:0000313" key="1">
    <source>
        <dbReference type="EMBL" id="OJI84697.1"/>
    </source>
</evidence>